<dbReference type="SUPFAM" id="SSF56300">
    <property type="entry name" value="Metallo-dependent phosphatases"/>
    <property type="match status" value="1"/>
</dbReference>
<evidence type="ECO:0000256" key="3">
    <source>
        <dbReference type="ARBA" id="ARBA00023004"/>
    </source>
</evidence>
<comment type="similarity">
    <text evidence="4">Belongs to the cyclic nucleotide phosphodiesterase class-III family.</text>
</comment>
<dbReference type="GO" id="GO:0046872">
    <property type="term" value="F:metal ion binding"/>
    <property type="evidence" value="ECO:0007669"/>
    <property type="project" value="UniProtKB-KW"/>
</dbReference>
<dbReference type="PANTHER" id="PTHR42988">
    <property type="entry name" value="PHOSPHOHYDROLASE"/>
    <property type="match status" value="1"/>
</dbReference>
<dbReference type="InterPro" id="IPR004843">
    <property type="entry name" value="Calcineurin-like_PHP"/>
</dbReference>
<dbReference type="AlphaFoldDB" id="A0A450Y0P8"/>
<evidence type="ECO:0000256" key="2">
    <source>
        <dbReference type="ARBA" id="ARBA00022801"/>
    </source>
</evidence>
<organism evidence="7">
    <name type="scientific">Candidatus Kentrum sp. MB</name>
    <dbReference type="NCBI Taxonomy" id="2138164"/>
    <lineage>
        <taxon>Bacteria</taxon>
        <taxon>Pseudomonadati</taxon>
        <taxon>Pseudomonadota</taxon>
        <taxon>Gammaproteobacteria</taxon>
        <taxon>Candidatus Kentrum</taxon>
    </lineage>
</organism>
<dbReference type="Pfam" id="PF00149">
    <property type="entry name" value="Metallophos"/>
    <property type="match status" value="1"/>
</dbReference>
<dbReference type="EMBL" id="CAADFQ010000101">
    <property type="protein sequence ID" value="VFK35118.1"/>
    <property type="molecule type" value="Genomic_DNA"/>
</dbReference>
<reference evidence="7" key="1">
    <citation type="submission" date="2019-02" db="EMBL/GenBank/DDBJ databases">
        <authorList>
            <person name="Gruber-Vodicka R. H."/>
            <person name="Seah K. B. B."/>
        </authorList>
    </citation>
    <scope>NUCLEOTIDE SEQUENCE</scope>
    <source>
        <strain evidence="6">BECK_BZ197</strain>
        <strain evidence="8">BECK_BZ198</strain>
        <strain evidence="7">BECK_BZ199</strain>
    </source>
</reference>
<dbReference type="EMBL" id="CAADGH010000088">
    <property type="protein sequence ID" value="VFK76984.1"/>
    <property type="molecule type" value="Genomic_DNA"/>
</dbReference>
<keyword evidence="3" id="KW-0408">Iron</keyword>
<dbReference type="GO" id="GO:0016787">
    <property type="term" value="F:hydrolase activity"/>
    <property type="evidence" value="ECO:0007669"/>
    <property type="project" value="UniProtKB-KW"/>
</dbReference>
<dbReference type="InterPro" id="IPR050884">
    <property type="entry name" value="CNP_phosphodiesterase-III"/>
</dbReference>
<sequence length="163" mass="18288">MGPQAGAWGPACKIVASVKQRAFGRTDDEYRTDRPIRILHLSDLHFTSDAVAETKLQWLIDDIRKGKWLIGGKLGGELDYVVISGDMTHQGTDAGFRRASEFASMLVERFGLTAERFVLAPGNHDVQDLDEAYDWRMNVSEEEKKRCKKEGCLGRPMTDTTIV</sequence>
<evidence type="ECO:0000313" key="6">
    <source>
        <dbReference type="EMBL" id="VFK32041.1"/>
    </source>
</evidence>
<proteinExistence type="inferred from homology"/>
<gene>
    <name evidence="6" type="ORF">BECKMB1821G_GA0114241_11016</name>
    <name evidence="8" type="ORF">BECKMB1821H_GA0114242_10886</name>
    <name evidence="7" type="ORF">BECKMB1821I_GA0114274_11015</name>
</gene>
<dbReference type="InterPro" id="IPR029052">
    <property type="entry name" value="Metallo-depent_PP-like"/>
</dbReference>
<evidence type="ECO:0000259" key="5">
    <source>
        <dbReference type="Pfam" id="PF00149"/>
    </source>
</evidence>
<dbReference type="EMBL" id="CAADFO010000101">
    <property type="protein sequence ID" value="VFK32041.1"/>
    <property type="molecule type" value="Genomic_DNA"/>
</dbReference>
<evidence type="ECO:0000256" key="4">
    <source>
        <dbReference type="ARBA" id="ARBA00025742"/>
    </source>
</evidence>
<feature type="domain" description="Calcineurin-like phosphoesterase" evidence="5">
    <location>
        <begin position="36"/>
        <end position="132"/>
    </location>
</feature>
<dbReference type="PANTHER" id="PTHR42988:SF2">
    <property type="entry name" value="CYCLIC NUCLEOTIDE PHOSPHODIESTERASE CBUA0032-RELATED"/>
    <property type="match status" value="1"/>
</dbReference>
<keyword evidence="1" id="KW-0479">Metal-binding</keyword>
<protein>
    <submittedName>
        <fullName evidence="7">Calcineurin-like phosphoesterase</fullName>
    </submittedName>
</protein>
<evidence type="ECO:0000256" key="1">
    <source>
        <dbReference type="ARBA" id="ARBA00022723"/>
    </source>
</evidence>
<keyword evidence="2" id="KW-0378">Hydrolase</keyword>
<name>A0A450Y0P8_9GAMM</name>
<evidence type="ECO:0000313" key="7">
    <source>
        <dbReference type="EMBL" id="VFK35118.1"/>
    </source>
</evidence>
<dbReference type="Gene3D" id="3.60.21.10">
    <property type="match status" value="1"/>
</dbReference>
<evidence type="ECO:0000313" key="8">
    <source>
        <dbReference type="EMBL" id="VFK76984.1"/>
    </source>
</evidence>
<accession>A0A450Y0P8</accession>